<evidence type="ECO:0000313" key="2">
    <source>
        <dbReference type="EMBL" id="AUX44570.1"/>
    </source>
</evidence>
<evidence type="ECO:0000313" key="3">
    <source>
        <dbReference type="Proteomes" id="UP000238348"/>
    </source>
</evidence>
<gene>
    <name evidence="2" type="ORF">SOCE26_060360</name>
</gene>
<accession>A0A2L0EZ51</accession>
<proteinExistence type="predicted"/>
<feature type="region of interest" description="Disordered" evidence="1">
    <location>
        <begin position="1"/>
        <end position="23"/>
    </location>
</feature>
<name>A0A2L0EZ51_SORCE</name>
<organism evidence="2 3">
    <name type="scientific">Sorangium cellulosum</name>
    <name type="common">Polyangium cellulosum</name>
    <dbReference type="NCBI Taxonomy" id="56"/>
    <lineage>
        <taxon>Bacteria</taxon>
        <taxon>Pseudomonadati</taxon>
        <taxon>Myxococcota</taxon>
        <taxon>Polyangia</taxon>
        <taxon>Polyangiales</taxon>
        <taxon>Polyangiaceae</taxon>
        <taxon>Sorangium</taxon>
    </lineage>
</organism>
<protein>
    <submittedName>
        <fullName evidence="2">Uncharacterized protein</fullName>
    </submittedName>
</protein>
<dbReference type="EMBL" id="CP012673">
    <property type="protein sequence ID" value="AUX44570.1"/>
    <property type="molecule type" value="Genomic_DNA"/>
</dbReference>
<reference evidence="2 3" key="1">
    <citation type="submission" date="2015-09" db="EMBL/GenBank/DDBJ databases">
        <title>Sorangium comparison.</title>
        <authorList>
            <person name="Zaburannyi N."/>
            <person name="Bunk B."/>
            <person name="Overmann J."/>
            <person name="Mueller R."/>
        </authorList>
    </citation>
    <scope>NUCLEOTIDE SEQUENCE [LARGE SCALE GENOMIC DNA]</scope>
    <source>
        <strain evidence="2 3">So ce26</strain>
    </source>
</reference>
<evidence type="ECO:0000256" key="1">
    <source>
        <dbReference type="SAM" id="MobiDB-lite"/>
    </source>
</evidence>
<dbReference type="Proteomes" id="UP000238348">
    <property type="component" value="Chromosome"/>
</dbReference>
<dbReference type="RefSeq" id="WP_159397430.1">
    <property type="nucleotide sequence ID" value="NZ_CP012673.1"/>
</dbReference>
<dbReference type="AlphaFoldDB" id="A0A2L0EZ51"/>
<sequence>MRQPANHNEAYTGAERAGDGGALGGEDSIHRGGAVAPRLPLSWEARAAAAPGGAASKIARFSAAAVFVALVTYLGVGFGAAGCGDCASGLTCEIATECPSWNFVCTNGEAGLAEGCSNSGCCREGTDLCGEICDQYGAEIERCALWTEFE</sequence>